<keyword evidence="3" id="KW-1185">Reference proteome</keyword>
<dbReference type="PANTHER" id="PTHR43649:SF11">
    <property type="entry name" value="ABC TRANSPORTER SUBSTRATE-BINDING PROTEIN YESO-RELATED"/>
    <property type="match status" value="1"/>
</dbReference>
<dbReference type="RefSeq" id="WP_345709272.1">
    <property type="nucleotide sequence ID" value="NZ_BAABKV010000001.1"/>
</dbReference>
<dbReference type="Gene3D" id="3.40.190.10">
    <property type="entry name" value="Periplasmic binding protein-like II"/>
    <property type="match status" value="2"/>
</dbReference>
<keyword evidence="1" id="KW-0732">Signal</keyword>
<dbReference type="Proteomes" id="UP001596435">
    <property type="component" value="Unassembled WGS sequence"/>
</dbReference>
<evidence type="ECO:0000256" key="1">
    <source>
        <dbReference type="SAM" id="SignalP"/>
    </source>
</evidence>
<dbReference type="PROSITE" id="PS51257">
    <property type="entry name" value="PROKAR_LIPOPROTEIN"/>
    <property type="match status" value="1"/>
</dbReference>
<evidence type="ECO:0000313" key="2">
    <source>
        <dbReference type="EMBL" id="MFC7178683.1"/>
    </source>
</evidence>
<proteinExistence type="predicted"/>
<dbReference type="InterPro" id="IPR050490">
    <property type="entry name" value="Bact_solute-bd_prot1"/>
</dbReference>
<dbReference type="InterPro" id="IPR006059">
    <property type="entry name" value="SBP"/>
</dbReference>
<evidence type="ECO:0000313" key="3">
    <source>
        <dbReference type="Proteomes" id="UP001596435"/>
    </source>
</evidence>
<feature type="signal peptide" evidence="1">
    <location>
        <begin position="1"/>
        <end position="33"/>
    </location>
</feature>
<sequence>MRSRARTAGPRRSRTFRAAAVAVTVAASLSLTACGSGSSGSDGAGGAVKLSFSWWGDASRAKATQDAIALFEKANPGITVTTQYATFGPYNQKLATQIAGGGAPDLMQIDWGNQSQYAKSSTLLDLATGSGTVDISGLDAKFVGSGKDGSKQVAIPFGQATQGFVVNEAKLKSLGVDVPKAGWTWDDLAAFAKQVHDASAGKVAGISDPGSTWPAFQSWLVQHGKPLYAPDGKLGFTEADLTDFWAFCTGLRKSGAATPANVTATLTAGPAEDPLAKGTAAAEWDYDSIFASHVAATKDTLTLVPLPTVNGRTGMYAKPSMLLSVYAGSKHPKEAAKLLSFLVNDPQAAGALGSSRGMFPNVEVRKQQAASATGNNKVVSDFEAASATLLSATPSAPPKGDGQLLTLMQRIYGAVSFDQQSPAQGAKSFMQQAQQILAG</sequence>
<gene>
    <name evidence="2" type="ORF">ACFQMG_03780</name>
</gene>
<dbReference type="SUPFAM" id="SSF53850">
    <property type="entry name" value="Periplasmic binding protein-like II"/>
    <property type="match status" value="1"/>
</dbReference>
<organism evidence="2 3">
    <name type="scientific">Kitasatospora paranensis</name>
    <dbReference type="NCBI Taxonomy" id="258053"/>
    <lineage>
        <taxon>Bacteria</taxon>
        <taxon>Bacillati</taxon>
        <taxon>Actinomycetota</taxon>
        <taxon>Actinomycetes</taxon>
        <taxon>Kitasatosporales</taxon>
        <taxon>Streptomycetaceae</taxon>
        <taxon>Kitasatospora</taxon>
    </lineage>
</organism>
<dbReference type="EMBL" id="JBHTAJ010000005">
    <property type="protein sequence ID" value="MFC7178683.1"/>
    <property type="molecule type" value="Genomic_DNA"/>
</dbReference>
<dbReference type="PANTHER" id="PTHR43649">
    <property type="entry name" value="ARABINOSE-BINDING PROTEIN-RELATED"/>
    <property type="match status" value="1"/>
</dbReference>
<accession>A0ABW2FN82</accession>
<comment type="caution">
    <text evidence="2">The sequence shown here is derived from an EMBL/GenBank/DDBJ whole genome shotgun (WGS) entry which is preliminary data.</text>
</comment>
<name>A0ABW2FN82_9ACTN</name>
<feature type="chain" id="PRO_5045929537" evidence="1">
    <location>
        <begin position="34"/>
        <end position="439"/>
    </location>
</feature>
<protein>
    <submittedName>
        <fullName evidence="2">ABC transporter substrate-binding protein</fullName>
    </submittedName>
</protein>
<reference evidence="3" key="1">
    <citation type="journal article" date="2019" name="Int. J. Syst. Evol. Microbiol.">
        <title>The Global Catalogue of Microorganisms (GCM) 10K type strain sequencing project: providing services to taxonomists for standard genome sequencing and annotation.</title>
        <authorList>
            <consortium name="The Broad Institute Genomics Platform"/>
            <consortium name="The Broad Institute Genome Sequencing Center for Infectious Disease"/>
            <person name="Wu L."/>
            <person name="Ma J."/>
        </authorList>
    </citation>
    <scope>NUCLEOTIDE SEQUENCE [LARGE SCALE GENOMIC DNA]</scope>
    <source>
        <strain evidence="3">CGMCC 1.12859</strain>
    </source>
</reference>
<dbReference type="Pfam" id="PF01547">
    <property type="entry name" value="SBP_bac_1"/>
    <property type="match status" value="1"/>
</dbReference>